<dbReference type="CDD" id="cd03801">
    <property type="entry name" value="GT4_PimA-like"/>
    <property type="match status" value="1"/>
</dbReference>
<dbReference type="Pfam" id="PF00534">
    <property type="entry name" value="Glycos_transf_1"/>
    <property type="match status" value="1"/>
</dbReference>
<name>A0ABX8J2X1_9BACT</name>
<dbReference type="PANTHER" id="PTHR12526">
    <property type="entry name" value="GLYCOSYLTRANSFERASE"/>
    <property type="match status" value="1"/>
</dbReference>
<feature type="domain" description="Glycosyltransferase subfamily 4-like N-terminal" evidence="2">
    <location>
        <begin position="90"/>
        <end position="199"/>
    </location>
</feature>
<dbReference type="RefSeq" id="WP_216798674.1">
    <property type="nucleotide sequence ID" value="NZ_CP076723.1"/>
</dbReference>
<evidence type="ECO:0000313" key="4">
    <source>
        <dbReference type="Proteomes" id="UP000683557"/>
    </source>
</evidence>
<feature type="domain" description="Glycosyl transferase family 1" evidence="1">
    <location>
        <begin position="220"/>
        <end position="375"/>
    </location>
</feature>
<organism evidence="3 4">
    <name type="scientific">Geomonas oryzisoli</name>
    <dbReference type="NCBI Taxonomy" id="2847992"/>
    <lineage>
        <taxon>Bacteria</taxon>
        <taxon>Pseudomonadati</taxon>
        <taxon>Thermodesulfobacteriota</taxon>
        <taxon>Desulfuromonadia</taxon>
        <taxon>Geobacterales</taxon>
        <taxon>Geobacteraceae</taxon>
        <taxon>Geomonas</taxon>
    </lineage>
</organism>
<protein>
    <submittedName>
        <fullName evidence="3">Glycosyltransferase family 4 protein</fullName>
    </submittedName>
</protein>
<evidence type="ECO:0000313" key="3">
    <source>
        <dbReference type="EMBL" id="QWV91844.1"/>
    </source>
</evidence>
<dbReference type="EMBL" id="CP076723">
    <property type="protein sequence ID" value="QWV91844.1"/>
    <property type="molecule type" value="Genomic_DNA"/>
</dbReference>
<keyword evidence="4" id="KW-1185">Reference proteome</keyword>
<accession>A0ABX8J2X1</accession>
<dbReference type="Pfam" id="PF13439">
    <property type="entry name" value="Glyco_transf_4"/>
    <property type="match status" value="1"/>
</dbReference>
<dbReference type="InterPro" id="IPR001296">
    <property type="entry name" value="Glyco_trans_1"/>
</dbReference>
<dbReference type="InterPro" id="IPR028098">
    <property type="entry name" value="Glyco_trans_4-like_N"/>
</dbReference>
<reference evidence="3 4" key="1">
    <citation type="submission" date="2021-06" db="EMBL/GenBank/DDBJ databases">
        <title>Gemonas diversity in paddy soil.</title>
        <authorList>
            <person name="Liu G."/>
        </authorList>
    </citation>
    <scope>NUCLEOTIDE SEQUENCE [LARGE SCALE GENOMIC DNA]</scope>
    <source>
        <strain evidence="3 4">RG10</strain>
    </source>
</reference>
<proteinExistence type="predicted"/>
<sequence>MKSPIRVLYLDNTFTFGGAIISLGYLVRALDERFQCVVVSGQPIEYLRRAFEGQVVYHYIPKLPWIDNRIYRRIAPFPLFKLKAFARLLTVLRSLFWICYVYLPEAIRYYNIGRRHKIDLVHLNNILGSQLPGIMAAKLLGVPCVAHLRDFEEVSFATRLYARWIDHHIAISGAIADNLRDLGVPEEKITLVHDALDLENFATADACDHLYAELNVPRESRRYGLFGRIIQWKGVREFILASQQVARQVPGAIGFIVGGASDGDESYEVEMKKLVADLGLTGKVVFLGYRDQVPPLMNFMDVVVHASTRAEPFGMVVIEGMAMGKPVVATRGGGPLDIVVDGETGTLVQPGDPDDLAAAIVRLLQEPGLAREMGGRGLARVREHFDSRMYADKMQDVYAKQMR</sequence>
<evidence type="ECO:0000259" key="2">
    <source>
        <dbReference type="Pfam" id="PF13439"/>
    </source>
</evidence>
<evidence type="ECO:0000259" key="1">
    <source>
        <dbReference type="Pfam" id="PF00534"/>
    </source>
</evidence>
<gene>
    <name evidence="3" type="ORF">KP004_11430</name>
</gene>
<dbReference type="Proteomes" id="UP000683557">
    <property type="component" value="Chromosome"/>
</dbReference>